<feature type="region of interest" description="Disordered" evidence="1">
    <location>
        <begin position="384"/>
        <end position="413"/>
    </location>
</feature>
<accession>A0A8I6RHC7</accession>
<keyword evidence="2" id="KW-0732">Signal</keyword>
<feature type="compositionally biased region" description="Basic and acidic residues" evidence="1">
    <location>
        <begin position="189"/>
        <end position="199"/>
    </location>
</feature>
<feature type="domain" description="DUF4758" evidence="3">
    <location>
        <begin position="173"/>
        <end position="262"/>
    </location>
</feature>
<feature type="compositionally biased region" description="Low complexity" evidence="1">
    <location>
        <begin position="465"/>
        <end position="481"/>
    </location>
</feature>
<name>A0A8I6RHC7_CIMLE</name>
<dbReference type="AlphaFoldDB" id="A0A8I6RHC7"/>
<dbReference type="OMA" id="VHGYQTR"/>
<sequence length="872" mass="96016">MKLVNLRYLLKAVLLLAMASSGTCSGPVYKTNAEIAASTGETAVDGLTTQTVYGFLDFTTTIANTVMVFSPQSQKVAEINPTPVVKIPQTTPPPVVSTKVEVKTNPNSQAVEKPKAKPQPPKVKVEVSKRTDEKVAKNQQPKSLSVNVVKSVGTGEVKTDLKKKVTVSSNKNQESKKEDANSLFANRLDQSDDLTKSPSEKLSETYKIIEVGSSVKSRNEPTGLVTKLGGTVVKDGLTTVHETSVIGTYISGKYAQVLKSNSRVVHNQLPSIHKSISPVIKTKHHIEPTVLEDSLPLEALFTTASGQTLVRHTRRPAVSPPFKNRLQRTKSQQQEQPPSTEQPSRLDKKKSKPAFKLSHNRFTRTSASEVPTVSVFPETIATTRRYHRQRSASSTVNSNNIETGSRRYKPRPSSVIAEASTSLYKFKLARPQGRWHYKTTPKPRVAIRRQDEENPTIQSTPTLPELEQSEQQVELSESQISPSATPTPSLPIHTIKVEISTPSNFSNVYYEIATIKSPYTFQVGTVKNTRYITLTSTFEKLLVQPSSSSSEPLTENILMKTPVYDKEAPVVTLPPINIAAGEIVPLETMTDTFSTSEILLKTHLLPVVRDSNTTTITLVQTYEVTKVVSATKTLPPTELFQFIPSKTLNEFNTRLDEAGSELHLELDFGDNDNDEEQHSIAVLPDFPNATIEEVTSTTPQPTQPPQEQLTPEKLQQLAFLRLLNPNQPPIVTSTPVLSVQTVFETHVIPVFNGLSTVFSTISRPVKTVTNTQYMTSTVQLPSLPLPFLPTQPLLQPMITSSPVVTQTIITQTNSKVLRLTFGAKTAYTTLYSTTVLPTLLTTYLTTQVPIQPTVGPYPSPFFPPFNPFSFVG</sequence>
<feature type="compositionally biased region" description="Basic residues" evidence="1">
    <location>
        <begin position="347"/>
        <end position="362"/>
    </location>
</feature>
<evidence type="ECO:0000256" key="2">
    <source>
        <dbReference type="SAM" id="SignalP"/>
    </source>
</evidence>
<feature type="compositionally biased region" description="Polar residues" evidence="1">
    <location>
        <begin position="391"/>
        <end position="403"/>
    </location>
</feature>
<feature type="region of interest" description="Disordered" evidence="1">
    <location>
        <begin position="311"/>
        <end position="370"/>
    </location>
</feature>
<evidence type="ECO:0000313" key="5">
    <source>
        <dbReference type="Proteomes" id="UP000494040"/>
    </source>
</evidence>
<dbReference type="PANTHER" id="PTHR39072">
    <property type="entry name" value="RE48511P"/>
    <property type="match status" value="1"/>
</dbReference>
<feature type="compositionally biased region" description="Basic and acidic residues" evidence="1">
    <location>
        <begin position="123"/>
        <end position="136"/>
    </location>
</feature>
<organism evidence="4 5">
    <name type="scientific">Cimex lectularius</name>
    <name type="common">Bed bug</name>
    <name type="synonym">Acanthia lectularia</name>
    <dbReference type="NCBI Taxonomy" id="79782"/>
    <lineage>
        <taxon>Eukaryota</taxon>
        <taxon>Metazoa</taxon>
        <taxon>Ecdysozoa</taxon>
        <taxon>Arthropoda</taxon>
        <taxon>Hexapoda</taxon>
        <taxon>Insecta</taxon>
        <taxon>Pterygota</taxon>
        <taxon>Neoptera</taxon>
        <taxon>Paraneoptera</taxon>
        <taxon>Hemiptera</taxon>
        <taxon>Heteroptera</taxon>
        <taxon>Panheteroptera</taxon>
        <taxon>Cimicomorpha</taxon>
        <taxon>Cimicidae</taxon>
        <taxon>Cimex</taxon>
    </lineage>
</organism>
<dbReference type="InterPro" id="IPR031866">
    <property type="entry name" value="DUF4758"/>
</dbReference>
<dbReference type="OrthoDB" id="6430068at2759"/>
<feature type="region of interest" description="Disordered" evidence="1">
    <location>
        <begin position="104"/>
        <end position="144"/>
    </location>
</feature>
<reference evidence="4" key="1">
    <citation type="submission" date="2022-01" db="UniProtKB">
        <authorList>
            <consortium name="EnsemblMetazoa"/>
        </authorList>
    </citation>
    <scope>IDENTIFICATION</scope>
</reference>
<feature type="region of interest" description="Disordered" evidence="1">
    <location>
        <begin position="163"/>
        <end position="199"/>
    </location>
</feature>
<feature type="region of interest" description="Disordered" evidence="1">
    <location>
        <begin position="446"/>
        <end position="490"/>
    </location>
</feature>
<dbReference type="EnsemblMetazoa" id="XM_014389559.2">
    <property type="protein sequence ID" value="XP_014245045.1"/>
    <property type="gene ID" value="LOC106664121"/>
</dbReference>
<evidence type="ECO:0000259" key="3">
    <source>
        <dbReference type="Pfam" id="PF15950"/>
    </source>
</evidence>
<evidence type="ECO:0000256" key="1">
    <source>
        <dbReference type="SAM" id="MobiDB-lite"/>
    </source>
</evidence>
<dbReference type="GeneID" id="106664121"/>
<dbReference type="RefSeq" id="XP_014245045.1">
    <property type="nucleotide sequence ID" value="XM_014389559.2"/>
</dbReference>
<feature type="compositionally biased region" description="Low complexity" evidence="1">
    <location>
        <begin position="331"/>
        <end position="343"/>
    </location>
</feature>
<dbReference type="PANTHER" id="PTHR39072:SF3">
    <property type="entry name" value="RE48511P"/>
    <property type="match status" value="1"/>
</dbReference>
<proteinExistence type="predicted"/>
<dbReference type="KEGG" id="clec:106664121"/>
<feature type="signal peptide" evidence="2">
    <location>
        <begin position="1"/>
        <end position="25"/>
    </location>
</feature>
<dbReference type="Proteomes" id="UP000494040">
    <property type="component" value="Unassembled WGS sequence"/>
</dbReference>
<dbReference type="Pfam" id="PF15950">
    <property type="entry name" value="DUF4758"/>
    <property type="match status" value="1"/>
</dbReference>
<evidence type="ECO:0000313" key="4">
    <source>
        <dbReference type="EnsemblMetazoa" id="XP_014245045.1"/>
    </source>
</evidence>
<protein>
    <recommendedName>
        <fullName evidence="3">DUF4758 domain-containing protein</fullName>
    </recommendedName>
</protein>
<keyword evidence="5" id="KW-1185">Reference proteome</keyword>
<feature type="chain" id="PRO_5035269233" description="DUF4758 domain-containing protein" evidence="2">
    <location>
        <begin position="26"/>
        <end position="872"/>
    </location>
</feature>